<dbReference type="RefSeq" id="WP_200123954.1">
    <property type="nucleotide sequence ID" value="NZ_CP054705.1"/>
</dbReference>
<dbReference type="Pfam" id="PF13618">
    <property type="entry name" value="Gluconate_2-dh3"/>
    <property type="match status" value="1"/>
</dbReference>
<organism evidence="1 2">
    <name type="scientific">Salicibibacter cibarius</name>
    <dbReference type="NCBI Taxonomy" id="2743000"/>
    <lineage>
        <taxon>Bacteria</taxon>
        <taxon>Bacillati</taxon>
        <taxon>Bacillota</taxon>
        <taxon>Bacilli</taxon>
        <taxon>Bacillales</taxon>
        <taxon>Bacillaceae</taxon>
        <taxon>Salicibibacter</taxon>
    </lineage>
</organism>
<dbReference type="KEGG" id="scia:HUG15_15495"/>
<dbReference type="AlphaFoldDB" id="A0A7T6Z505"/>
<dbReference type="InterPro" id="IPR027056">
    <property type="entry name" value="Gluconate_2DH_su3"/>
</dbReference>
<name>A0A7T6Z505_9BACI</name>
<dbReference type="InterPro" id="IPR006311">
    <property type="entry name" value="TAT_signal"/>
</dbReference>
<dbReference type="Proteomes" id="UP000595823">
    <property type="component" value="Chromosome"/>
</dbReference>
<evidence type="ECO:0000313" key="1">
    <source>
        <dbReference type="EMBL" id="QQK76827.1"/>
    </source>
</evidence>
<dbReference type="EMBL" id="CP054705">
    <property type="protein sequence ID" value="QQK76827.1"/>
    <property type="molecule type" value="Genomic_DNA"/>
</dbReference>
<reference evidence="1 2" key="1">
    <citation type="submission" date="2020-06" db="EMBL/GenBank/DDBJ databases">
        <title>Genomic analysis of Salicibibacter sp. NKC5-3.</title>
        <authorList>
            <person name="Oh Y.J."/>
        </authorList>
    </citation>
    <scope>NUCLEOTIDE SEQUENCE [LARGE SCALE GENOMIC DNA]</scope>
    <source>
        <strain evidence="1 2">NKC5-3</strain>
    </source>
</reference>
<gene>
    <name evidence="1" type="ORF">HUG15_15495</name>
</gene>
<evidence type="ECO:0000313" key="2">
    <source>
        <dbReference type="Proteomes" id="UP000595823"/>
    </source>
</evidence>
<keyword evidence="2" id="KW-1185">Reference proteome</keyword>
<dbReference type="PROSITE" id="PS51318">
    <property type="entry name" value="TAT"/>
    <property type="match status" value="1"/>
</dbReference>
<accession>A0A7T6Z505</accession>
<protein>
    <submittedName>
        <fullName evidence="1">Gluconate 2-dehydrogenase subunit 3 family protein</fullName>
    </submittedName>
</protein>
<sequence length="260" mass="28455">MADNNNTDNNTNGDSGISRRTFIKNTGLVTGGIVGGGLLGGILGNQWQTGTQTDTGGATDEEGDTNRVDEARMFFTRDADFNVLSAATERIFPEDDNGPGAIGLGVPYFIDRQLAGSWGDNIHEYMQGPFSQGEDSQGFQSALTRGQIFLQGVRQINEVSQDGFGEAFADLEEEQQNEILSAFEDGEVDMRGVTSPTFFNMLLQGTLQGAYSDPLYGGNRNMDGWRMKEYPGPVMSYMNEIEEEEFIVMDPISISDHHTN</sequence>
<proteinExistence type="predicted"/>